<dbReference type="AlphaFoldDB" id="A0A0A8ZKA0"/>
<accession>A0A0A8ZKA0</accession>
<dbReference type="EMBL" id="GBRH01258046">
    <property type="protein sequence ID" value="JAD39849.1"/>
    <property type="molecule type" value="Transcribed_RNA"/>
</dbReference>
<protein>
    <submittedName>
        <fullName evidence="1">Uncharacterized protein</fullName>
    </submittedName>
</protein>
<sequence length="27" mass="2819">MLQGNDLAFSVNATTCLYAVASFVSPV</sequence>
<proteinExistence type="predicted"/>
<evidence type="ECO:0000313" key="1">
    <source>
        <dbReference type="EMBL" id="JAD39849.1"/>
    </source>
</evidence>
<name>A0A0A8ZKA0_ARUDO</name>
<reference evidence="1" key="2">
    <citation type="journal article" date="2015" name="Data Brief">
        <title>Shoot transcriptome of the giant reed, Arundo donax.</title>
        <authorList>
            <person name="Barrero R.A."/>
            <person name="Guerrero F.D."/>
            <person name="Moolhuijzen P."/>
            <person name="Goolsby J.A."/>
            <person name="Tidwell J."/>
            <person name="Bellgard S.E."/>
            <person name="Bellgard M.I."/>
        </authorList>
    </citation>
    <scope>NUCLEOTIDE SEQUENCE</scope>
    <source>
        <tissue evidence="1">Shoot tissue taken approximately 20 cm above the soil surface</tissue>
    </source>
</reference>
<organism evidence="1">
    <name type="scientific">Arundo donax</name>
    <name type="common">Giant reed</name>
    <name type="synonym">Donax arundinaceus</name>
    <dbReference type="NCBI Taxonomy" id="35708"/>
    <lineage>
        <taxon>Eukaryota</taxon>
        <taxon>Viridiplantae</taxon>
        <taxon>Streptophyta</taxon>
        <taxon>Embryophyta</taxon>
        <taxon>Tracheophyta</taxon>
        <taxon>Spermatophyta</taxon>
        <taxon>Magnoliopsida</taxon>
        <taxon>Liliopsida</taxon>
        <taxon>Poales</taxon>
        <taxon>Poaceae</taxon>
        <taxon>PACMAD clade</taxon>
        <taxon>Arundinoideae</taxon>
        <taxon>Arundineae</taxon>
        <taxon>Arundo</taxon>
    </lineage>
</organism>
<reference evidence="1" key="1">
    <citation type="submission" date="2014-09" db="EMBL/GenBank/DDBJ databases">
        <authorList>
            <person name="Magalhaes I.L.F."/>
            <person name="Oliveira U."/>
            <person name="Santos F.R."/>
            <person name="Vidigal T.H.D.A."/>
            <person name="Brescovit A.D."/>
            <person name="Santos A.J."/>
        </authorList>
    </citation>
    <scope>NUCLEOTIDE SEQUENCE</scope>
    <source>
        <tissue evidence="1">Shoot tissue taken approximately 20 cm above the soil surface</tissue>
    </source>
</reference>